<dbReference type="EMBL" id="CP067420">
    <property type="protein sequence ID" value="QQP92326.1"/>
    <property type="molecule type" value="Genomic_DNA"/>
</dbReference>
<evidence type="ECO:0000259" key="11">
    <source>
        <dbReference type="Pfam" id="PF02463"/>
    </source>
</evidence>
<dbReference type="Gene3D" id="3.40.50.300">
    <property type="entry name" value="P-loop containing nucleotide triphosphate hydrolases"/>
    <property type="match status" value="2"/>
</dbReference>
<gene>
    <name evidence="12" type="primary">recN</name>
    <name evidence="12" type="ORF">IGS68_05930</name>
</gene>
<feature type="coiled-coil region" evidence="10">
    <location>
        <begin position="269"/>
        <end position="362"/>
    </location>
</feature>
<keyword evidence="13" id="KW-1185">Reference proteome</keyword>
<organism evidence="12 13">
    <name type="scientific">Skermanella cutis</name>
    <dbReference type="NCBI Taxonomy" id="2775420"/>
    <lineage>
        <taxon>Bacteria</taxon>
        <taxon>Pseudomonadati</taxon>
        <taxon>Pseudomonadota</taxon>
        <taxon>Alphaproteobacteria</taxon>
        <taxon>Rhodospirillales</taxon>
        <taxon>Azospirillaceae</taxon>
        <taxon>Skermanella</taxon>
    </lineage>
</organism>
<dbReference type="NCBIfam" id="TIGR00634">
    <property type="entry name" value="recN"/>
    <property type="match status" value="1"/>
</dbReference>
<feature type="domain" description="RecF/RecN/SMC N-terminal" evidence="11">
    <location>
        <begin position="14"/>
        <end position="511"/>
    </location>
</feature>
<accession>A0ABX7BGW4</accession>
<evidence type="ECO:0000256" key="2">
    <source>
        <dbReference type="ARBA" id="ARBA00009441"/>
    </source>
</evidence>
<keyword evidence="7 9" id="KW-0234">DNA repair</keyword>
<proteinExistence type="inferred from homology"/>
<dbReference type="Pfam" id="PF02463">
    <property type="entry name" value="SMC_N"/>
    <property type="match status" value="1"/>
</dbReference>
<dbReference type="RefSeq" id="WP_201081123.1">
    <property type="nucleotide sequence ID" value="NZ_CP067420.1"/>
</dbReference>
<evidence type="ECO:0000256" key="4">
    <source>
        <dbReference type="ARBA" id="ARBA00022741"/>
    </source>
</evidence>
<keyword evidence="5 9" id="KW-0227">DNA damage</keyword>
<dbReference type="CDD" id="cd03241">
    <property type="entry name" value="ABC_RecN"/>
    <property type="match status" value="2"/>
</dbReference>
<sequence>MLVALSIRDVVLIERLSLSLNAGLCVLTGETGAGKSILLDALGLALGGRGDSTLVRHGSDQASVTAEFDLPEDHPAVALVREQGLEIEDTLVLRRVVTADGRSRAYVNDQAIGVTLLRRLGETLVEVHGQFDTHGLLNPQTHRSVLDAYAGLATIAAQVSAAYRAWRQVEAAREEAAEEIARARAEEDYLRHAVAELDELRPRPGEEEELAETRTVMMHREKVVEALNAAFGELAGERGVERGLNGAHRALMRIIDKAGGRLEPVIGALDRALAEVADAVATLQALSNDEDMDANALEKLEERLFALRAAARKHNVDVDRLAALREEMSRRLNLIEDQGDALERLAREAAQARDAYLEAAKRLSDFRRKAAGKLDAAVARELPPLKLDRARFTTALEPLDESSWGPDGIDRVAFLVATNPGSPPGQINKIASGGELARFMLALKVVLAQVGTVPTLVFDEVDTGIGGAVAAAVGERLAKLGRDRQVLVVTHSPQVAARGAHHLKVQKQVQKQDSEERVTTEVVELGDRQRREEIARMLSGAKVTEEARAAAESLIAGHG</sequence>
<reference evidence="12" key="1">
    <citation type="submission" date="2021-02" db="EMBL/GenBank/DDBJ databases">
        <title>Skermanella TT6 skin isolate.</title>
        <authorList>
            <person name="Lee K."/>
            <person name="Ganzorig M."/>
        </authorList>
    </citation>
    <scope>NUCLEOTIDE SEQUENCE</scope>
    <source>
        <strain evidence="12">TT6</strain>
    </source>
</reference>
<dbReference type="SUPFAM" id="SSF52540">
    <property type="entry name" value="P-loop containing nucleoside triphosphate hydrolases"/>
    <property type="match status" value="2"/>
</dbReference>
<dbReference type="PANTHER" id="PTHR11059:SF0">
    <property type="entry name" value="DNA REPAIR PROTEIN RECN"/>
    <property type="match status" value="1"/>
</dbReference>
<evidence type="ECO:0000313" key="13">
    <source>
        <dbReference type="Proteomes" id="UP000595197"/>
    </source>
</evidence>
<name>A0ABX7BGW4_9PROT</name>
<evidence type="ECO:0000256" key="10">
    <source>
        <dbReference type="SAM" id="Coils"/>
    </source>
</evidence>
<protein>
    <recommendedName>
        <fullName evidence="3 9">DNA repair protein RecN</fullName>
    </recommendedName>
    <alternativeName>
        <fullName evidence="8 9">Recombination protein N</fullName>
    </alternativeName>
</protein>
<evidence type="ECO:0000256" key="7">
    <source>
        <dbReference type="ARBA" id="ARBA00023204"/>
    </source>
</evidence>
<evidence type="ECO:0000256" key="6">
    <source>
        <dbReference type="ARBA" id="ARBA00022840"/>
    </source>
</evidence>
<keyword evidence="4" id="KW-0547">Nucleotide-binding</keyword>
<dbReference type="InterPro" id="IPR004604">
    <property type="entry name" value="DNA_recomb/repair_RecN"/>
</dbReference>
<comment type="function">
    <text evidence="1 9">May be involved in recombinational repair of damaged DNA.</text>
</comment>
<keyword evidence="6" id="KW-0067">ATP-binding</keyword>
<evidence type="ECO:0000256" key="9">
    <source>
        <dbReference type="PIRNR" id="PIRNR003128"/>
    </source>
</evidence>
<dbReference type="Proteomes" id="UP000595197">
    <property type="component" value="Chromosome"/>
</dbReference>
<dbReference type="NCBIfam" id="NF008121">
    <property type="entry name" value="PRK10869.1"/>
    <property type="match status" value="1"/>
</dbReference>
<evidence type="ECO:0000256" key="5">
    <source>
        <dbReference type="ARBA" id="ARBA00022763"/>
    </source>
</evidence>
<dbReference type="InterPro" id="IPR003395">
    <property type="entry name" value="RecF/RecN/SMC_N"/>
</dbReference>
<evidence type="ECO:0000313" key="12">
    <source>
        <dbReference type="EMBL" id="QQP92326.1"/>
    </source>
</evidence>
<dbReference type="InterPro" id="IPR027417">
    <property type="entry name" value="P-loop_NTPase"/>
</dbReference>
<evidence type="ECO:0000256" key="8">
    <source>
        <dbReference type="ARBA" id="ARBA00033408"/>
    </source>
</evidence>
<keyword evidence="10" id="KW-0175">Coiled coil</keyword>
<evidence type="ECO:0000256" key="1">
    <source>
        <dbReference type="ARBA" id="ARBA00003618"/>
    </source>
</evidence>
<dbReference type="PANTHER" id="PTHR11059">
    <property type="entry name" value="DNA REPAIR PROTEIN RECN"/>
    <property type="match status" value="1"/>
</dbReference>
<dbReference type="PIRSF" id="PIRSF003128">
    <property type="entry name" value="RecN"/>
    <property type="match status" value="1"/>
</dbReference>
<comment type="similarity">
    <text evidence="2 9">Belongs to the RecN family.</text>
</comment>
<evidence type="ECO:0000256" key="3">
    <source>
        <dbReference type="ARBA" id="ARBA00021315"/>
    </source>
</evidence>